<gene>
    <name evidence="2" type="ordered locus">Clole_0185</name>
</gene>
<keyword evidence="1" id="KW-0732">Signal</keyword>
<name>F2JHZ5_CELLD</name>
<organism evidence="2 3">
    <name type="scientific">Cellulosilyticum lentocellum (strain ATCC 49066 / DSM 5427 / NCIMB 11756 / RHM5)</name>
    <name type="common">Clostridium lentocellum</name>
    <dbReference type="NCBI Taxonomy" id="642492"/>
    <lineage>
        <taxon>Bacteria</taxon>
        <taxon>Bacillati</taxon>
        <taxon>Bacillota</taxon>
        <taxon>Clostridia</taxon>
        <taxon>Lachnospirales</taxon>
        <taxon>Cellulosilyticaceae</taxon>
        <taxon>Cellulosilyticum</taxon>
    </lineage>
</organism>
<feature type="chain" id="PRO_5003284168" description="Lipoprotein" evidence="1">
    <location>
        <begin position="20"/>
        <end position="317"/>
    </location>
</feature>
<protein>
    <recommendedName>
        <fullName evidence="4">Lipoprotein</fullName>
    </recommendedName>
</protein>
<dbReference type="EMBL" id="CP002582">
    <property type="protein sequence ID" value="ADZ81939.1"/>
    <property type="molecule type" value="Genomic_DNA"/>
</dbReference>
<proteinExistence type="predicted"/>
<dbReference type="HOGENOM" id="CLU_876305_0_0_9"/>
<keyword evidence="3" id="KW-1185">Reference proteome</keyword>
<sequence>MHHLLKFSLLIACCLFATACERDYNDDTYYETAPYIDPEKESWKALNDYTGEFADGSKLAVGYSELEGTNDEYPLGTGLIRADFMVVDTENNYISGFQCHLEKLINNEWCVVEPLGPLVQANNGFGEFYKETQTGRKSINLDLAWYPLQEAGTYRIVKPFFHRDTKKAYETYYEFKLVDKEPSRQPIKGKIVLEKNIYEPNPDTLTIKYLYAEDPFGVSNVFDIEYNDNGNWVSTYNGGIDANSISYPYSLYLKDTKILNTFSYNLIKEGNYRMRFSVCLLNLDDDSGLMTDYFETWYVPFTIKEKRQPLPIRLPRP</sequence>
<dbReference type="AlphaFoldDB" id="F2JHZ5"/>
<dbReference type="PROSITE" id="PS51257">
    <property type="entry name" value="PROKAR_LIPOPROTEIN"/>
    <property type="match status" value="1"/>
</dbReference>
<evidence type="ECO:0000313" key="3">
    <source>
        <dbReference type="Proteomes" id="UP000008467"/>
    </source>
</evidence>
<dbReference type="RefSeq" id="WP_013655240.1">
    <property type="nucleotide sequence ID" value="NC_015275.1"/>
</dbReference>
<evidence type="ECO:0000256" key="1">
    <source>
        <dbReference type="SAM" id="SignalP"/>
    </source>
</evidence>
<accession>F2JHZ5</accession>
<dbReference type="KEGG" id="cle:Clole_0185"/>
<reference evidence="2 3" key="1">
    <citation type="journal article" date="2011" name="J. Bacteriol.">
        <title>Complete genome sequence of the cellulose-degrading bacterium Cellulosilyticum lentocellum.</title>
        <authorList>
            <consortium name="US DOE Joint Genome Institute"/>
            <person name="Miller D.A."/>
            <person name="Suen G."/>
            <person name="Bruce D."/>
            <person name="Copeland A."/>
            <person name="Cheng J.F."/>
            <person name="Detter C."/>
            <person name="Goodwin L.A."/>
            <person name="Han C.S."/>
            <person name="Hauser L.J."/>
            <person name="Land M.L."/>
            <person name="Lapidus A."/>
            <person name="Lucas S."/>
            <person name="Meincke L."/>
            <person name="Pitluck S."/>
            <person name="Tapia R."/>
            <person name="Teshima H."/>
            <person name="Woyke T."/>
            <person name="Fox B.G."/>
            <person name="Angert E.R."/>
            <person name="Currie C.R."/>
        </authorList>
    </citation>
    <scope>NUCLEOTIDE SEQUENCE [LARGE SCALE GENOMIC DNA]</scope>
    <source>
        <strain evidence="3">ATCC 49066 / DSM 5427 / NCIMB 11756 / RHM5</strain>
    </source>
</reference>
<feature type="signal peptide" evidence="1">
    <location>
        <begin position="1"/>
        <end position="19"/>
    </location>
</feature>
<dbReference type="Proteomes" id="UP000008467">
    <property type="component" value="Chromosome"/>
</dbReference>
<evidence type="ECO:0008006" key="4">
    <source>
        <dbReference type="Google" id="ProtNLM"/>
    </source>
</evidence>
<evidence type="ECO:0000313" key="2">
    <source>
        <dbReference type="EMBL" id="ADZ81939.1"/>
    </source>
</evidence>